<dbReference type="AlphaFoldDB" id="A0A2W1NHN7"/>
<dbReference type="InterPro" id="IPR029058">
    <property type="entry name" value="AB_hydrolase_fold"/>
</dbReference>
<accession>A0A2W1NHN7</accession>
<reference evidence="4 5" key="1">
    <citation type="submission" date="2018-06" db="EMBL/GenBank/DDBJ databases">
        <title>The draft genome sequence of Crocinitomix sp. SM1701.</title>
        <authorList>
            <person name="Zhang X."/>
        </authorList>
    </citation>
    <scope>NUCLEOTIDE SEQUENCE [LARGE SCALE GENOMIC DNA]</scope>
    <source>
        <strain evidence="4 5">SM1701</strain>
    </source>
</reference>
<evidence type="ECO:0000256" key="1">
    <source>
        <dbReference type="ARBA" id="ARBA00022801"/>
    </source>
</evidence>
<gene>
    <name evidence="4" type="ORF">DNU06_06355</name>
</gene>
<evidence type="ECO:0000313" key="4">
    <source>
        <dbReference type="EMBL" id="PZE17446.1"/>
    </source>
</evidence>
<feature type="signal peptide" evidence="2">
    <location>
        <begin position="1"/>
        <end position="18"/>
    </location>
</feature>
<dbReference type="InterPro" id="IPR002471">
    <property type="entry name" value="Pept_S9_AS"/>
</dbReference>
<dbReference type="RefSeq" id="WP_111062407.1">
    <property type="nucleotide sequence ID" value="NZ_JBHUCU010000027.1"/>
</dbReference>
<dbReference type="OrthoDB" id="9809549at2"/>
<proteinExistence type="predicted"/>
<evidence type="ECO:0000313" key="5">
    <source>
        <dbReference type="Proteomes" id="UP000249248"/>
    </source>
</evidence>
<name>A0A2W1NHN7_9FLAO</name>
<dbReference type="InterPro" id="IPR053145">
    <property type="entry name" value="AB_hydrolase_Est10"/>
</dbReference>
<dbReference type="PANTHER" id="PTHR43265">
    <property type="entry name" value="ESTERASE ESTD"/>
    <property type="match status" value="1"/>
</dbReference>
<keyword evidence="1 4" id="KW-0378">Hydrolase</keyword>
<dbReference type="GO" id="GO:0004252">
    <property type="term" value="F:serine-type endopeptidase activity"/>
    <property type="evidence" value="ECO:0007669"/>
    <property type="project" value="InterPro"/>
</dbReference>
<dbReference type="PANTHER" id="PTHR43265:SF1">
    <property type="entry name" value="ESTERASE ESTD"/>
    <property type="match status" value="1"/>
</dbReference>
<dbReference type="GO" id="GO:0052689">
    <property type="term" value="F:carboxylic ester hydrolase activity"/>
    <property type="evidence" value="ECO:0007669"/>
    <property type="project" value="TreeGrafter"/>
</dbReference>
<evidence type="ECO:0000256" key="2">
    <source>
        <dbReference type="SAM" id="SignalP"/>
    </source>
</evidence>
<dbReference type="SUPFAM" id="SSF53474">
    <property type="entry name" value="alpha/beta-Hydrolases"/>
    <property type="match status" value="1"/>
</dbReference>
<keyword evidence="5" id="KW-1185">Reference proteome</keyword>
<dbReference type="PROSITE" id="PS00708">
    <property type="entry name" value="PRO_ENDOPEP_SER"/>
    <property type="match status" value="1"/>
</dbReference>
<feature type="domain" description="Serine aminopeptidase S33" evidence="3">
    <location>
        <begin position="188"/>
        <end position="427"/>
    </location>
</feature>
<keyword evidence="2" id="KW-0732">Signal</keyword>
<organism evidence="4 5">
    <name type="scientific">Putridiphycobacter roseus</name>
    <dbReference type="NCBI Taxonomy" id="2219161"/>
    <lineage>
        <taxon>Bacteria</taxon>
        <taxon>Pseudomonadati</taxon>
        <taxon>Bacteroidota</taxon>
        <taxon>Flavobacteriia</taxon>
        <taxon>Flavobacteriales</taxon>
        <taxon>Crocinitomicaceae</taxon>
        <taxon>Putridiphycobacter</taxon>
    </lineage>
</organism>
<dbReference type="GO" id="GO:0006508">
    <property type="term" value="P:proteolysis"/>
    <property type="evidence" value="ECO:0007669"/>
    <property type="project" value="InterPro"/>
</dbReference>
<protein>
    <submittedName>
        <fullName evidence="4">Alpha/beta hydrolase</fullName>
    </submittedName>
</protein>
<dbReference type="InterPro" id="IPR022742">
    <property type="entry name" value="Hydrolase_4"/>
</dbReference>
<dbReference type="Pfam" id="PF12146">
    <property type="entry name" value="Hydrolase_4"/>
    <property type="match status" value="1"/>
</dbReference>
<feature type="chain" id="PRO_5016001079" evidence="2">
    <location>
        <begin position="19"/>
        <end position="464"/>
    </location>
</feature>
<dbReference type="Gene3D" id="3.40.50.1820">
    <property type="entry name" value="alpha/beta hydrolase"/>
    <property type="match status" value="1"/>
</dbReference>
<sequence length="464" mass="50893">MKTFLILFASLISTSLLAQNITGQWNGLLKVQGVQLRLVFNVDKSDNGYTATMDSPDQGATGIPVTQTTFENPTIKFEVASAGLEYIGELKEDEIIGVLKQGGQEFPIDLSRTKIEKETIRRPQEPIAPYDYYQEAVTFPNKSADITLAGTLTLPKKKGNFPVVVLISGSGPQNRDEELMGHKPFLVLADYLTKNGIAVLRYDDRGVAESTGDFKSATSADFATDVASAITYLKTRKEINKNKIGLIGHSEGGLIAPMVASKSTDVSFMVLLAGPGIKGDQLLLLQQALITKASGVSDAEIKKLTDTNKQLFELVKKEDDLEKLKSNLSHFFRTTLENDSLMEIPSNMSKEDFVSTQINQVMSPWMLYFIKSDPAITLEKVKCPVLAINGEKDLQVSPNENLTGIKNALANGGNEKVTTKEIPNLNHLFQECKTGLPAEYATIEQTFSPVALALILNWIQLEVK</sequence>
<evidence type="ECO:0000259" key="3">
    <source>
        <dbReference type="Pfam" id="PF12146"/>
    </source>
</evidence>
<comment type="caution">
    <text evidence="4">The sequence shown here is derived from an EMBL/GenBank/DDBJ whole genome shotgun (WGS) entry which is preliminary data.</text>
</comment>
<dbReference type="Proteomes" id="UP000249248">
    <property type="component" value="Unassembled WGS sequence"/>
</dbReference>
<dbReference type="EMBL" id="QKSB01000003">
    <property type="protein sequence ID" value="PZE17446.1"/>
    <property type="molecule type" value="Genomic_DNA"/>
</dbReference>